<feature type="chain" id="PRO_5045687979" evidence="4">
    <location>
        <begin position="26"/>
        <end position="825"/>
    </location>
</feature>
<dbReference type="RefSeq" id="WP_340336834.1">
    <property type="nucleotide sequence ID" value="NZ_JBBKZS010000008.1"/>
</dbReference>
<dbReference type="EMBL" id="JBBKZS010000008">
    <property type="protein sequence ID" value="MEJ8856759.1"/>
    <property type="molecule type" value="Genomic_DNA"/>
</dbReference>
<reference evidence="5 6" key="1">
    <citation type="submission" date="2024-03" db="EMBL/GenBank/DDBJ databases">
        <title>Novel species of the genus Variovorax.</title>
        <authorList>
            <person name="Liu Q."/>
            <person name="Xin Y.-H."/>
        </authorList>
    </citation>
    <scope>NUCLEOTIDE SEQUENCE [LARGE SCALE GENOMIC DNA]</scope>
    <source>
        <strain evidence="5 6">KACC 18901</strain>
    </source>
</reference>
<organism evidence="5 6">
    <name type="scientific">Variovorax robiniae</name>
    <dbReference type="NCBI Taxonomy" id="1836199"/>
    <lineage>
        <taxon>Bacteria</taxon>
        <taxon>Pseudomonadati</taxon>
        <taxon>Pseudomonadota</taxon>
        <taxon>Betaproteobacteria</taxon>
        <taxon>Burkholderiales</taxon>
        <taxon>Comamonadaceae</taxon>
        <taxon>Variovorax</taxon>
    </lineage>
</organism>
<dbReference type="Proteomes" id="UP001367030">
    <property type="component" value="Unassembled WGS sequence"/>
</dbReference>
<evidence type="ECO:0000313" key="5">
    <source>
        <dbReference type="EMBL" id="MEJ8856759.1"/>
    </source>
</evidence>
<keyword evidence="4" id="KW-0732">Signal</keyword>
<dbReference type="InterPro" id="IPR014395">
    <property type="entry name" value="Pen/GL7ACA/AHL_acylase"/>
</dbReference>
<keyword evidence="6" id="KW-1185">Reference proteome</keyword>
<dbReference type="PANTHER" id="PTHR34218:SF4">
    <property type="entry name" value="ACYL-HOMOSERINE LACTONE ACYLASE QUIP"/>
    <property type="match status" value="1"/>
</dbReference>
<evidence type="ECO:0000256" key="2">
    <source>
        <dbReference type="ARBA" id="ARBA00022801"/>
    </source>
</evidence>
<dbReference type="Gene3D" id="3.60.20.10">
    <property type="entry name" value="Glutamine Phosphoribosylpyrophosphate, subunit 1, domain 1"/>
    <property type="match status" value="1"/>
</dbReference>
<dbReference type="InterPro" id="IPR023343">
    <property type="entry name" value="Penicillin_amidase_dom1"/>
</dbReference>
<gene>
    <name evidence="5" type="ORF">WKW79_19450</name>
</gene>
<sequence length="825" mass="89908">MQSSQNPVFRRLGALCVAAVLAGCAAGTAPPADSGGSPAGALTIKRDSYGVPHVYANDTRGLFHGFGYAVAEDRLFQMEMARRAVLGTVSEVMGPDYVALDKGSRSGFTPASIRAQLAKLPADDAAIFAGYAAGFNARVREVLADKSKWMPKQFIDAGFEPKADWTDYDVAMVWIGTMANRFSNASSEIANLRLLNQLKQARGDVVGKQLFDQILWLEDPLAPTTVPRTTKLAAQADSPTRGEAQMARLGQVSPEVLVAMNDVDAARRGVVPTETRPTASNLWIAGPSKTTDGSTVFINGPQFGWVNPSYVFAVGLHGAGFDVTGNTPFAHPVVLFGTNGKISWGATAGPQDVNDIYQEKLNPANPHEYLFNGQMRKMGQRTEVIKVKGAPDVSLDVYSTVHGLVTSFDVPNNAAYSMRRSWDGLELESMVAWIRSMQAQNWTDWLAQARRVAITINWYYADTDGNIGYVSPARLPIRPASQDVRLPAIGDGSMEWAGFRPFSDVPQVLNPAQGYISNWNNQPAPGSTGDGNNYGAVDRVNEFNRRFEAKPRLTPDEVWRLNYDTAFADTNARYFISFINEATKDLPPGDPVRQAAQTLARWNMLDEDTRDTGRYEGAAATIMREWLPIMYRKLLQADLPPALLPAYSNPGYANADTVGSIRPGNGSKLLYNALLGSRAGVPQTIDFFHGADKNAMIRSAMSDALAQLTTRFGADQSKWLTPVTRHTFLPKNFIGAPQAGPDETLTLPTYMNRGTQNHKAVLTKQGVTLCTVAPPGQSGFIAPDGRKSGHYADQMQLYKDFGCKPEWLTPAALDANLESTKVLKY</sequence>
<evidence type="ECO:0000256" key="4">
    <source>
        <dbReference type="SAM" id="SignalP"/>
    </source>
</evidence>
<protein>
    <submittedName>
        <fullName evidence="5">Penicillin acylase family protein</fullName>
    </submittedName>
</protein>
<evidence type="ECO:0000313" key="6">
    <source>
        <dbReference type="Proteomes" id="UP001367030"/>
    </source>
</evidence>
<dbReference type="PIRSF" id="PIRSF001227">
    <property type="entry name" value="Pen_acylase"/>
    <property type="match status" value="1"/>
</dbReference>
<dbReference type="InterPro" id="IPR043146">
    <property type="entry name" value="Penicillin_amidase_N_B-knob"/>
</dbReference>
<dbReference type="InterPro" id="IPR043147">
    <property type="entry name" value="Penicillin_amidase_A-knob"/>
</dbReference>
<accession>A0ABU8XCI5</accession>
<comment type="similarity">
    <text evidence="1">Belongs to the peptidase S45 family.</text>
</comment>
<feature type="signal peptide" evidence="4">
    <location>
        <begin position="1"/>
        <end position="25"/>
    </location>
</feature>
<keyword evidence="2" id="KW-0378">Hydrolase</keyword>
<evidence type="ECO:0000256" key="3">
    <source>
        <dbReference type="ARBA" id="ARBA00023145"/>
    </source>
</evidence>
<dbReference type="Gene3D" id="1.10.1400.10">
    <property type="match status" value="1"/>
</dbReference>
<dbReference type="PANTHER" id="PTHR34218">
    <property type="entry name" value="PEPTIDASE S45 PENICILLIN AMIDASE"/>
    <property type="match status" value="1"/>
</dbReference>
<name>A0ABU8XCI5_9BURK</name>
<dbReference type="SUPFAM" id="SSF56235">
    <property type="entry name" value="N-terminal nucleophile aminohydrolases (Ntn hydrolases)"/>
    <property type="match status" value="1"/>
</dbReference>
<evidence type="ECO:0000256" key="1">
    <source>
        <dbReference type="ARBA" id="ARBA00006586"/>
    </source>
</evidence>
<keyword evidence="3" id="KW-0865">Zymogen</keyword>
<dbReference type="Gene3D" id="1.10.287.150">
    <property type="match status" value="1"/>
</dbReference>
<dbReference type="Gene3D" id="1.10.439.10">
    <property type="entry name" value="Penicillin Amidohydrolase, domain 1"/>
    <property type="match status" value="1"/>
</dbReference>
<comment type="caution">
    <text evidence="5">The sequence shown here is derived from an EMBL/GenBank/DDBJ whole genome shotgun (WGS) entry which is preliminary data.</text>
</comment>
<dbReference type="Gene3D" id="2.30.120.10">
    <property type="match status" value="1"/>
</dbReference>
<proteinExistence type="inferred from homology"/>
<dbReference type="InterPro" id="IPR029055">
    <property type="entry name" value="Ntn_hydrolases_N"/>
</dbReference>
<dbReference type="InterPro" id="IPR002692">
    <property type="entry name" value="S45"/>
</dbReference>
<dbReference type="Pfam" id="PF01804">
    <property type="entry name" value="Penicil_amidase"/>
    <property type="match status" value="1"/>
</dbReference>